<comment type="subcellular location">
    <subcellularLocation>
        <location evidence="1">Cell membrane</location>
        <topology evidence="1">Multi-pass membrane protein</topology>
    </subcellularLocation>
</comment>
<dbReference type="PROSITE" id="PS50850">
    <property type="entry name" value="MFS"/>
    <property type="match status" value="1"/>
</dbReference>
<organism evidence="8 9">
    <name type="scientific">Pseudomonas indica</name>
    <dbReference type="NCBI Taxonomy" id="137658"/>
    <lineage>
        <taxon>Bacteria</taxon>
        <taxon>Pseudomonadati</taxon>
        <taxon>Pseudomonadota</taxon>
        <taxon>Gammaproteobacteria</taxon>
        <taxon>Pseudomonadales</taxon>
        <taxon>Pseudomonadaceae</taxon>
        <taxon>Pseudomonas</taxon>
    </lineage>
</organism>
<dbReference type="STRING" id="137658.SAMN05216186_102293"/>
<dbReference type="Gene3D" id="1.20.1250.20">
    <property type="entry name" value="MFS general substrate transporter like domains"/>
    <property type="match status" value="2"/>
</dbReference>
<reference evidence="8 9" key="1">
    <citation type="submission" date="2016-10" db="EMBL/GenBank/DDBJ databases">
        <authorList>
            <person name="de Groot N.N."/>
        </authorList>
    </citation>
    <scope>NUCLEOTIDE SEQUENCE [LARGE SCALE GENOMIC DNA]</scope>
    <source>
        <strain evidence="8 9">JCM 21544</strain>
    </source>
</reference>
<evidence type="ECO:0000259" key="7">
    <source>
        <dbReference type="PROSITE" id="PS50850"/>
    </source>
</evidence>
<dbReference type="PANTHER" id="PTHR43124:SF3">
    <property type="entry name" value="CHLORAMPHENICOL EFFLUX PUMP RV0191"/>
    <property type="match status" value="1"/>
</dbReference>
<feature type="transmembrane region" description="Helical" evidence="6">
    <location>
        <begin position="303"/>
        <end position="328"/>
    </location>
</feature>
<feature type="transmembrane region" description="Helical" evidence="6">
    <location>
        <begin position="340"/>
        <end position="358"/>
    </location>
</feature>
<dbReference type="InterPro" id="IPR050189">
    <property type="entry name" value="MFS_Efflux_Transporters"/>
</dbReference>
<name>A0A1G8VMW7_9PSED</name>
<dbReference type="InterPro" id="IPR011701">
    <property type="entry name" value="MFS"/>
</dbReference>
<evidence type="ECO:0000256" key="4">
    <source>
        <dbReference type="ARBA" id="ARBA00022989"/>
    </source>
</evidence>
<feature type="domain" description="Major facilitator superfamily (MFS) profile" evidence="7">
    <location>
        <begin position="19"/>
        <end position="394"/>
    </location>
</feature>
<evidence type="ECO:0000313" key="8">
    <source>
        <dbReference type="EMBL" id="SDJ67418.1"/>
    </source>
</evidence>
<dbReference type="Proteomes" id="UP000198706">
    <property type="component" value="Unassembled WGS sequence"/>
</dbReference>
<proteinExistence type="predicted"/>
<dbReference type="Pfam" id="PF07690">
    <property type="entry name" value="MFS_1"/>
    <property type="match status" value="1"/>
</dbReference>
<feature type="transmembrane region" description="Helical" evidence="6">
    <location>
        <begin position="370"/>
        <end position="390"/>
    </location>
</feature>
<dbReference type="AlphaFoldDB" id="A0A1G8VMW7"/>
<dbReference type="SUPFAM" id="SSF103473">
    <property type="entry name" value="MFS general substrate transporter"/>
    <property type="match status" value="1"/>
</dbReference>
<feature type="transmembrane region" description="Helical" evidence="6">
    <location>
        <begin position="85"/>
        <end position="103"/>
    </location>
</feature>
<evidence type="ECO:0000256" key="3">
    <source>
        <dbReference type="ARBA" id="ARBA00022692"/>
    </source>
</evidence>
<accession>A0A1G8VMW7</accession>
<keyword evidence="4 6" id="KW-1133">Transmembrane helix</keyword>
<keyword evidence="9" id="KW-1185">Reference proteome</keyword>
<evidence type="ECO:0000256" key="5">
    <source>
        <dbReference type="ARBA" id="ARBA00023136"/>
    </source>
</evidence>
<feature type="transmembrane region" description="Helical" evidence="6">
    <location>
        <begin position="21"/>
        <end position="45"/>
    </location>
</feature>
<sequence length="410" mass="41570">MTPDTSPPAADSALDAFLLRTVLTGAMALPMLIFYAIGTLGPFLVADLGVAPGWLGYLTMSAFGFAALLSLWAGPLVNRLGSRRALALLFLVATLAYGLIGVAPGFGGVVLAVAVCGIAQALSNPATNLLIAERVPPQKKAAVVGLKQAGVQVAALFAGLVLPGIAQQFGWRAALLLLVPLGLLLALGAPRIAPKAAAGKPASFGLARPSRVLALLMAIQLCAGVALSAYITFLGVFATRQGMSSVVAGSLVAVFGVMGILARVVLTPIGGRMRDESWLLLILLALAACAIGVTAQATPERHWMLWAGTIGIGLTAVATNAIAMSMLLRDRAFGTPATSAGMLSVGFFGGFAFGPPSFGALSAGPWGFDGAWTALVGVLVLGCLLALLLARVRRSSEGGAEAFSSPAGAK</sequence>
<gene>
    <name evidence="8" type="ORF">SAMN05216186_102293</name>
</gene>
<evidence type="ECO:0000256" key="2">
    <source>
        <dbReference type="ARBA" id="ARBA00022475"/>
    </source>
</evidence>
<evidence type="ECO:0000256" key="1">
    <source>
        <dbReference type="ARBA" id="ARBA00004651"/>
    </source>
</evidence>
<feature type="transmembrane region" description="Helical" evidence="6">
    <location>
        <begin position="51"/>
        <end position="73"/>
    </location>
</feature>
<feature type="transmembrane region" description="Helical" evidence="6">
    <location>
        <begin position="212"/>
        <end position="237"/>
    </location>
</feature>
<dbReference type="InterPro" id="IPR020846">
    <property type="entry name" value="MFS_dom"/>
</dbReference>
<feature type="transmembrane region" description="Helical" evidence="6">
    <location>
        <begin position="109"/>
        <end position="132"/>
    </location>
</feature>
<evidence type="ECO:0000256" key="6">
    <source>
        <dbReference type="SAM" id="Phobius"/>
    </source>
</evidence>
<dbReference type="RefSeq" id="WP_084334858.1">
    <property type="nucleotide sequence ID" value="NZ_FNFD01000002.1"/>
</dbReference>
<evidence type="ECO:0000313" key="9">
    <source>
        <dbReference type="Proteomes" id="UP000198706"/>
    </source>
</evidence>
<dbReference type="EMBL" id="FNFD01000002">
    <property type="protein sequence ID" value="SDJ67418.1"/>
    <property type="molecule type" value="Genomic_DNA"/>
</dbReference>
<dbReference type="GO" id="GO:0022857">
    <property type="term" value="F:transmembrane transporter activity"/>
    <property type="evidence" value="ECO:0007669"/>
    <property type="project" value="InterPro"/>
</dbReference>
<keyword evidence="5 6" id="KW-0472">Membrane</keyword>
<feature type="transmembrane region" description="Helical" evidence="6">
    <location>
        <begin position="243"/>
        <end position="266"/>
    </location>
</feature>
<dbReference type="PANTHER" id="PTHR43124">
    <property type="entry name" value="PURINE EFFLUX PUMP PBUE"/>
    <property type="match status" value="1"/>
</dbReference>
<keyword evidence="2" id="KW-1003">Cell membrane</keyword>
<feature type="transmembrane region" description="Helical" evidence="6">
    <location>
        <begin position="278"/>
        <end position="297"/>
    </location>
</feature>
<feature type="transmembrane region" description="Helical" evidence="6">
    <location>
        <begin position="144"/>
        <end position="165"/>
    </location>
</feature>
<keyword evidence="3 6" id="KW-0812">Transmembrane</keyword>
<dbReference type="GO" id="GO:0005886">
    <property type="term" value="C:plasma membrane"/>
    <property type="evidence" value="ECO:0007669"/>
    <property type="project" value="UniProtKB-SubCell"/>
</dbReference>
<feature type="transmembrane region" description="Helical" evidence="6">
    <location>
        <begin position="171"/>
        <end position="192"/>
    </location>
</feature>
<dbReference type="InterPro" id="IPR036259">
    <property type="entry name" value="MFS_trans_sf"/>
</dbReference>
<protein>
    <submittedName>
        <fullName evidence="8">Cyanate permease</fullName>
    </submittedName>
</protein>